<dbReference type="InterPro" id="IPR044876">
    <property type="entry name" value="HRDC_dom_sf"/>
</dbReference>
<dbReference type="GO" id="GO:0003676">
    <property type="term" value="F:nucleic acid binding"/>
    <property type="evidence" value="ECO:0007669"/>
    <property type="project" value="InterPro"/>
</dbReference>
<name>A0A250XRJ4_9CHLO</name>
<feature type="domain" description="HRDC" evidence="2">
    <location>
        <begin position="142"/>
        <end position="222"/>
    </location>
</feature>
<protein>
    <recommendedName>
        <fullName evidence="2">HRDC domain-containing protein</fullName>
    </recommendedName>
</protein>
<gene>
    <name evidence="3" type="ORF">CEUSTIGMA_g13103.t1</name>
</gene>
<evidence type="ECO:0000256" key="1">
    <source>
        <dbReference type="SAM" id="MobiDB-lite"/>
    </source>
</evidence>
<evidence type="ECO:0000259" key="2">
    <source>
        <dbReference type="PROSITE" id="PS50967"/>
    </source>
</evidence>
<dbReference type="InterPro" id="IPR002121">
    <property type="entry name" value="HRDC_dom"/>
</dbReference>
<organism evidence="3 4">
    <name type="scientific">Chlamydomonas eustigma</name>
    <dbReference type="NCBI Taxonomy" id="1157962"/>
    <lineage>
        <taxon>Eukaryota</taxon>
        <taxon>Viridiplantae</taxon>
        <taxon>Chlorophyta</taxon>
        <taxon>core chlorophytes</taxon>
        <taxon>Chlorophyceae</taxon>
        <taxon>CS clade</taxon>
        <taxon>Chlamydomonadales</taxon>
        <taxon>Chlamydomonadaceae</taxon>
        <taxon>Chlamydomonas</taxon>
    </lineage>
</organism>
<dbReference type="Gene3D" id="1.10.150.80">
    <property type="entry name" value="HRDC domain"/>
    <property type="match status" value="1"/>
</dbReference>
<dbReference type="Proteomes" id="UP000232323">
    <property type="component" value="Unassembled WGS sequence"/>
</dbReference>
<feature type="compositionally biased region" description="Basic and acidic residues" evidence="1">
    <location>
        <begin position="15"/>
        <end position="30"/>
    </location>
</feature>
<keyword evidence="4" id="KW-1185">Reference proteome</keyword>
<dbReference type="PROSITE" id="PS50967">
    <property type="entry name" value="HRDC"/>
    <property type="match status" value="1"/>
</dbReference>
<dbReference type="InterPro" id="IPR010997">
    <property type="entry name" value="HRDC-like_sf"/>
</dbReference>
<feature type="region of interest" description="Disordered" evidence="1">
    <location>
        <begin position="322"/>
        <end position="348"/>
    </location>
</feature>
<reference evidence="3 4" key="1">
    <citation type="submission" date="2017-08" db="EMBL/GenBank/DDBJ databases">
        <title>Acidophilic green algal genome provides insights into adaptation to an acidic environment.</title>
        <authorList>
            <person name="Hirooka S."/>
            <person name="Hirose Y."/>
            <person name="Kanesaki Y."/>
            <person name="Higuchi S."/>
            <person name="Fujiwara T."/>
            <person name="Onuma R."/>
            <person name="Era A."/>
            <person name="Ohbayashi R."/>
            <person name="Uzuka A."/>
            <person name="Nozaki H."/>
            <person name="Yoshikawa H."/>
            <person name="Miyagishima S.Y."/>
        </authorList>
    </citation>
    <scope>NUCLEOTIDE SEQUENCE [LARGE SCALE GENOMIC DNA]</scope>
    <source>
        <strain evidence="3 4">NIES-2499</strain>
    </source>
</reference>
<feature type="compositionally biased region" description="Low complexity" evidence="1">
    <location>
        <begin position="330"/>
        <end position="341"/>
    </location>
</feature>
<dbReference type="AlphaFoldDB" id="A0A250XRJ4"/>
<dbReference type="GO" id="GO:0000166">
    <property type="term" value="F:nucleotide binding"/>
    <property type="evidence" value="ECO:0007669"/>
    <property type="project" value="InterPro"/>
</dbReference>
<feature type="region of interest" description="Disordered" evidence="1">
    <location>
        <begin position="1"/>
        <end position="30"/>
    </location>
</feature>
<comment type="caution">
    <text evidence="3">The sequence shown here is derived from an EMBL/GenBank/DDBJ whole genome shotgun (WGS) entry which is preliminary data.</text>
</comment>
<accession>A0A250XRJ4</accession>
<proteinExistence type="predicted"/>
<evidence type="ECO:0000313" key="4">
    <source>
        <dbReference type="Proteomes" id="UP000232323"/>
    </source>
</evidence>
<sequence length="534" mass="57758">MLLQRRHNVAQGPGVERDENHQCLDDRPADDLPRVDYVITNKRSAETAADVHGNPIAKRPLQVLTGNKHKGRCRNTVTAAQRDVIISLSSSEEEEEVAPHNGRIHSGDHRAAHAGNYKLGATTRPNMMTTTQLVPEPQQQVEPDYHTFLGALTDMVNLVASAKGIKSHNILGPNTLHDLSRLRPMRRQELERVEGLGSEKLRKYGQAILDVIKSVTMYLSGQKEGRISQDHSYVLDPLEFVWDEMLTSASTLPAGNITTSSTTQLLQAAGSQQVHPALVLGTRSGYNAATLALQHQNSGQTRLSGDVHYPQHNNVLSATQLQEHPASTVSHSRLSSSSRGPSPHHHDAAAISFSTQPHDSASDGVQIVGVRSGVQLGHQHTSRLLYAQQQLSSKMEPIYNVPVSHNQQGTTYNDDQMMMMKPTAAHNSYHMVQNKLPLLAAVPSTATSTTSITATTWTSAVTSTGGPPWITKGAGGEVAPTGPASPLQPQHCNFDNGGSEIPTSGAAVVASRQQSSNSTRAIPPSFTKFKFITK</sequence>
<dbReference type="SUPFAM" id="SSF47819">
    <property type="entry name" value="HRDC-like"/>
    <property type="match status" value="1"/>
</dbReference>
<evidence type="ECO:0000313" key="3">
    <source>
        <dbReference type="EMBL" id="GAX85688.1"/>
    </source>
</evidence>
<dbReference type="EMBL" id="BEGY01000185">
    <property type="protein sequence ID" value="GAX85688.1"/>
    <property type="molecule type" value="Genomic_DNA"/>
</dbReference>
<dbReference type="Pfam" id="PF00570">
    <property type="entry name" value="HRDC"/>
    <property type="match status" value="1"/>
</dbReference>